<feature type="active site" evidence="4">
    <location>
        <position position="64"/>
    </location>
</feature>
<evidence type="ECO:0000256" key="5">
    <source>
        <dbReference type="RuleBase" id="RU000499"/>
    </source>
</evidence>
<evidence type="ECO:0000313" key="8">
    <source>
        <dbReference type="EMBL" id="MCP1673529.1"/>
    </source>
</evidence>
<dbReference type="PROSITE" id="PS51355">
    <property type="entry name" value="GLUTATHIONE_PEROXID_3"/>
    <property type="match status" value="1"/>
</dbReference>
<keyword evidence="3 5" id="KW-0560">Oxidoreductase</keyword>
<organism evidence="8 9">
    <name type="scientific">Natronocella acetinitrilica</name>
    <dbReference type="NCBI Taxonomy" id="414046"/>
    <lineage>
        <taxon>Bacteria</taxon>
        <taxon>Pseudomonadati</taxon>
        <taxon>Pseudomonadota</taxon>
        <taxon>Gammaproteobacteria</taxon>
        <taxon>Chromatiales</taxon>
        <taxon>Ectothiorhodospiraceae</taxon>
        <taxon>Natronocella</taxon>
    </lineage>
</organism>
<dbReference type="EMBL" id="JALJXV010000001">
    <property type="protein sequence ID" value="MCP1673529.1"/>
    <property type="molecule type" value="Genomic_DNA"/>
</dbReference>
<evidence type="ECO:0000313" key="9">
    <source>
        <dbReference type="Proteomes" id="UP001205843"/>
    </source>
</evidence>
<accession>A0AAE3G1X9</accession>
<dbReference type="GO" id="GO:0004601">
    <property type="term" value="F:peroxidase activity"/>
    <property type="evidence" value="ECO:0007669"/>
    <property type="project" value="UniProtKB-KW"/>
</dbReference>
<dbReference type="InterPro" id="IPR000889">
    <property type="entry name" value="Glutathione_peroxidase"/>
</dbReference>
<protein>
    <recommendedName>
        <fullName evidence="5">Glutathione peroxidase</fullName>
    </recommendedName>
</protein>
<comment type="similarity">
    <text evidence="1 5">Belongs to the glutathione peroxidase family.</text>
</comment>
<evidence type="ECO:0000256" key="1">
    <source>
        <dbReference type="ARBA" id="ARBA00006926"/>
    </source>
</evidence>
<dbReference type="PROSITE" id="PS51352">
    <property type="entry name" value="THIOREDOXIN_2"/>
    <property type="match status" value="1"/>
</dbReference>
<dbReference type="PANTHER" id="PTHR11592:SF44">
    <property type="entry name" value="GLUTATHIONE PEROXIDASE"/>
    <property type="match status" value="1"/>
</dbReference>
<keyword evidence="9" id="KW-1185">Reference proteome</keyword>
<dbReference type="GO" id="GO:0034599">
    <property type="term" value="P:cellular response to oxidative stress"/>
    <property type="evidence" value="ECO:0007669"/>
    <property type="project" value="TreeGrafter"/>
</dbReference>
<dbReference type="CDD" id="cd00340">
    <property type="entry name" value="GSH_Peroxidase"/>
    <property type="match status" value="1"/>
</dbReference>
<evidence type="ECO:0000256" key="2">
    <source>
        <dbReference type="ARBA" id="ARBA00022559"/>
    </source>
</evidence>
<dbReference type="SUPFAM" id="SSF52833">
    <property type="entry name" value="Thioredoxin-like"/>
    <property type="match status" value="1"/>
</dbReference>
<evidence type="ECO:0000256" key="6">
    <source>
        <dbReference type="SAM" id="SignalP"/>
    </source>
</evidence>
<dbReference type="PIRSF" id="PIRSF000303">
    <property type="entry name" value="Glutathion_perox"/>
    <property type="match status" value="1"/>
</dbReference>
<reference evidence="8" key="1">
    <citation type="submission" date="2022-03" db="EMBL/GenBank/DDBJ databases">
        <title>Genomic Encyclopedia of Type Strains, Phase III (KMG-III): the genomes of soil and plant-associated and newly described type strains.</title>
        <authorList>
            <person name="Whitman W."/>
        </authorList>
    </citation>
    <scope>NUCLEOTIDE SEQUENCE</scope>
    <source>
        <strain evidence="8">ANL 6-2</strain>
    </source>
</reference>
<sequence>MRLSALFALLIGLAVAQAHAGESTVDRERMFNHELRLLHSDDTVNLRDAYDGVPLLVVNTASRCGFTGQFAGLEELYQAYRDRGLRVVGFPSNDFRQEVDDEAETAQVCRVNYGVTFDMFAPISVRGDQAHPLFQEIARQSEEPRWNFHKYVVDRDGQVVGAFPSRVTPDSRELREAIEGVL</sequence>
<keyword evidence="6" id="KW-0732">Signal</keyword>
<dbReference type="PANTHER" id="PTHR11592">
    <property type="entry name" value="GLUTATHIONE PEROXIDASE"/>
    <property type="match status" value="1"/>
</dbReference>
<dbReference type="InterPro" id="IPR036249">
    <property type="entry name" value="Thioredoxin-like_sf"/>
</dbReference>
<dbReference type="Gene3D" id="3.40.30.10">
    <property type="entry name" value="Glutaredoxin"/>
    <property type="match status" value="1"/>
</dbReference>
<dbReference type="Pfam" id="PF00255">
    <property type="entry name" value="GSHPx"/>
    <property type="match status" value="1"/>
</dbReference>
<keyword evidence="2 5" id="KW-0575">Peroxidase</keyword>
<dbReference type="RefSeq" id="WP_253474030.1">
    <property type="nucleotide sequence ID" value="NZ_JALJXV010000001.1"/>
</dbReference>
<comment type="caution">
    <text evidence="8">The sequence shown here is derived from an EMBL/GenBank/DDBJ whole genome shotgun (WGS) entry which is preliminary data.</text>
</comment>
<dbReference type="Proteomes" id="UP001205843">
    <property type="component" value="Unassembled WGS sequence"/>
</dbReference>
<evidence type="ECO:0000256" key="4">
    <source>
        <dbReference type="PIRSR" id="PIRSR000303-1"/>
    </source>
</evidence>
<feature type="chain" id="PRO_5042063547" description="Glutathione peroxidase" evidence="6">
    <location>
        <begin position="21"/>
        <end position="182"/>
    </location>
</feature>
<evidence type="ECO:0000259" key="7">
    <source>
        <dbReference type="PROSITE" id="PS51352"/>
    </source>
</evidence>
<dbReference type="AlphaFoldDB" id="A0AAE3G1X9"/>
<proteinExistence type="inferred from homology"/>
<dbReference type="InterPro" id="IPR013766">
    <property type="entry name" value="Thioredoxin_domain"/>
</dbReference>
<evidence type="ECO:0000256" key="3">
    <source>
        <dbReference type="ARBA" id="ARBA00023002"/>
    </source>
</evidence>
<dbReference type="PRINTS" id="PR01011">
    <property type="entry name" value="GLUTPROXDASE"/>
</dbReference>
<feature type="domain" description="Thioredoxin" evidence="7">
    <location>
        <begin position="9"/>
        <end position="182"/>
    </location>
</feature>
<name>A0AAE3G1X9_9GAMM</name>
<gene>
    <name evidence="8" type="ORF">J2T57_000621</name>
</gene>
<feature type="signal peptide" evidence="6">
    <location>
        <begin position="1"/>
        <end position="20"/>
    </location>
</feature>